<reference evidence="1 2" key="1">
    <citation type="submission" date="2019-06" db="EMBL/GenBank/DDBJ databases">
        <title>Persicimonas caeni gen. nov., sp. nov., a predatory bacterium isolated from solar saltern.</title>
        <authorList>
            <person name="Wang S."/>
        </authorList>
    </citation>
    <scope>NUCLEOTIDE SEQUENCE [LARGE SCALE GENOMIC DNA]</scope>
    <source>
        <strain evidence="1 2">YN101</strain>
    </source>
</reference>
<dbReference type="InterPro" id="IPR006357">
    <property type="entry name" value="HAD-SF_hydro_IIA"/>
</dbReference>
<dbReference type="Proteomes" id="UP000315995">
    <property type="component" value="Chromosome"/>
</dbReference>
<dbReference type="EMBL" id="CP041186">
    <property type="protein sequence ID" value="QDG54095.1"/>
    <property type="molecule type" value="Genomic_DNA"/>
</dbReference>
<keyword evidence="2" id="KW-1185">Reference proteome</keyword>
<dbReference type="InterPro" id="IPR023214">
    <property type="entry name" value="HAD_sf"/>
</dbReference>
<proteinExistence type="predicted"/>
<dbReference type="PANTHER" id="PTHR19288">
    <property type="entry name" value="4-NITROPHENYLPHOSPHATASE-RELATED"/>
    <property type="match status" value="1"/>
</dbReference>
<name>A0A4Y6Q281_PERCE</name>
<sequence length="282" mass="30976">MSRPAQIALRDLYDNYDGLLIDAYGVLVHTSGAFDGAVSFMQSLSDRALPYVVITNDASRLPESCAAKYQRDGLDIRSERIVTSGSLVIDYFEEHNLHGARCLVLGPPDSKRYAERAGGELVDVDHGDFDVLIIGDESGYDFVPTTDKTLTTLFRKLDRGDDFELLLPNPDLIYQRSATSFGFTSGSVANLFENAIRARYPGCDICFERLGKPFAPMFDEAIERLGTRNCAVLGDQLETDIKGANDYGLDSVLVATGLTDLANTLDHSDVRPDFILPSLDEA</sequence>
<dbReference type="Gene3D" id="3.40.50.1000">
    <property type="entry name" value="HAD superfamily/HAD-like"/>
    <property type="match status" value="2"/>
</dbReference>
<dbReference type="InterPro" id="IPR036412">
    <property type="entry name" value="HAD-like_sf"/>
</dbReference>
<evidence type="ECO:0000313" key="2">
    <source>
        <dbReference type="Proteomes" id="UP000315995"/>
    </source>
</evidence>
<dbReference type="RefSeq" id="WP_141200540.1">
    <property type="nucleotide sequence ID" value="NZ_CP041186.1"/>
</dbReference>
<dbReference type="GO" id="GO:0005737">
    <property type="term" value="C:cytoplasm"/>
    <property type="evidence" value="ECO:0007669"/>
    <property type="project" value="TreeGrafter"/>
</dbReference>
<dbReference type="AlphaFoldDB" id="A0A4Y6Q281"/>
<dbReference type="Pfam" id="PF13344">
    <property type="entry name" value="Hydrolase_6"/>
    <property type="match status" value="1"/>
</dbReference>
<dbReference type="GO" id="GO:0016791">
    <property type="term" value="F:phosphatase activity"/>
    <property type="evidence" value="ECO:0007669"/>
    <property type="project" value="TreeGrafter"/>
</dbReference>
<organism evidence="1 2">
    <name type="scientific">Persicimonas caeni</name>
    <dbReference type="NCBI Taxonomy" id="2292766"/>
    <lineage>
        <taxon>Bacteria</taxon>
        <taxon>Deltaproteobacteria</taxon>
        <taxon>Bradymonadales</taxon>
        <taxon>Bradymonadaceae</taxon>
        <taxon>Persicimonas</taxon>
    </lineage>
</organism>
<dbReference type="OrthoDB" id="9810449at2"/>
<accession>A0A5B8YG67</accession>
<accession>A0A4Y6Q281</accession>
<dbReference type="SUPFAM" id="SSF56784">
    <property type="entry name" value="HAD-like"/>
    <property type="match status" value="1"/>
</dbReference>
<evidence type="ECO:0000313" key="1">
    <source>
        <dbReference type="EMBL" id="QDG54095.1"/>
    </source>
</evidence>
<gene>
    <name evidence="1" type="ORF">FIV42_26145</name>
</gene>
<dbReference type="Pfam" id="PF13242">
    <property type="entry name" value="Hydrolase_like"/>
    <property type="match status" value="1"/>
</dbReference>
<protein>
    <submittedName>
        <fullName evidence="1">Haloacid dehalogenase</fullName>
    </submittedName>
</protein>
<dbReference type="PANTHER" id="PTHR19288:SF90">
    <property type="entry name" value="OS08G0542600 PROTEIN"/>
    <property type="match status" value="1"/>
</dbReference>